<feature type="domain" description="C2H2-type" evidence="9">
    <location>
        <begin position="299"/>
        <end position="326"/>
    </location>
</feature>
<evidence type="ECO:0000256" key="7">
    <source>
        <dbReference type="PROSITE-ProRule" id="PRU00042"/>
    </source>
</evidence>
<dbReference type="SMART" id="SM00355">
    <property type="entry name" value="ZnF_C2H2"/>
    <property type="match status" value="5"/>
</dbReference>
<dbReference type="RefSeq" id="XP_018690675.1">
    <property type="nucleotide sequence ID" value="XM_018839554.1"/>
</dbReference>
<dbReference type="PANTHER" id="PTHR16515:SF49">
    <property type="entry name" value="GASTRULA ZINC FINGER PROTEIN XLCGF49.1-LIKE-RELATED"/>
    <property type="match status" value="1"/>
</dbReference>
<feature type="compositionally biased region" description="Polar residues" evidence="8">
    <location>
        <begin position="146"/>
        <end position="155"/>
    </location>
</feature>
<dbReference type="InterPro" id="IPR013087">
    <property type="entry name" value="Znf_C2H2_type"/>
</dbReference>
<dbReference type="AlphaFoldDB" id="A0A178ZC21"/>
<feature type="domain" description="C2H2-type" evidence="9">
    <location>
        <begin position="215"/>
        <end position="237"/>
    </location>
</feature>
<evidence type="ECO:0000256" key="2">
    <source>
        <dbReference type="ARBA" id="ARBA00022723"/>
    </source>
</evidence>
<evidence type="ECO:0000256" key="1">
    <source>
        <dbReference type="ARBA" id="ARBA00004123"/>
    </source>
</evidence>
<comment type="caution">
    <text evidence="10">The sequence shown here is derived from an EMBL/GenBank/DDBJ whole genome shotgun (WGS) entry which is preliminary data.</text>
</comment>
<evidence type="ECO:0000256" key="8">
    <source>
        <dbReference type="SAM" id="MobiDB-lite"/>
    </source>
</evidence>
<comment type="subcellular location">
    <subcellularLocation>
        <location evidence="1">Nucleus</location>
    </subcellularLocation>
</comment>
<organism evidence="10 11">
    <name type="scientific">Fonsecaea erecta</name>
    <dbReference type="NCBI Taxonomy" id="1367422"/>
    <lineage>
        <taxon>Eukaryota</taxon>
        <taxon>Fungi</taxon>
        <taxon>Dikarya</taxon>
        <taxon>Ascomycota</taxon>
        <taxon>Pezizomycotina</taxon>
        <taxon>Eurotiomycetes</taxon>
        <taxon>Chaetothyriomycetidae</taxon>
        <taxon>Chaetothyriales</taxon>
        <taxon>Herpotrichiellaceae</taxon>
        <taxon>Fonsecaea</taxon>
    </lineage>
</organism>
<evidence type="ECO:0000256" key="5">
    <source>
        <dbReference type="ARBA" id="ARBA00022833"/>
    </source>
</evidence>
<protein>
    <recommendedName>
        <fullName evidence="9">C2H2-type domain-containing protein</fullName>
    </recommendedName>
</protein>
<proteinExistence type="predicted"/>
<dbReference type="PANTHER" id="PTHR16515">
    <property type="entry name" value="PR DOMAIN ZINC FINGER PROTEIN"/>
    <property type="match status" value="1"/>
</dbReference>
<dbReference type="SUPFAM" id="SSF57667">
    <property type="entry name" value="beta-beta-alpha zinc fingers"/>
    <property type="match status" value="2"/>
</dbReference>
<evidence type="ECO:0000259" key="9">
    <source>
        <dbReference type="PROSITE" id="PS50157"/>
    </source>
</evidence>
<dbReference type="GO" id="GO:0010468">
    <property type="term" value="P:regulation of gene expression"/>
    <property type="evidence" value="ECO:0007669"/>
    <property type="project" value="TreeGrafter"/>
</dbReference>
<evidence type="ECO:0000313" key="11">
    <source>
        <dbReference type="Proteomes" id="UP000078343"/>
    </source>
</evidence>
<keyword evidence="3" id="KW-0677">Repeat</keyword>
<dbReference type="EMBL" id="LVYI01000007">
    <property type="protein sequence ID" value="OAP57308.1"/>
    <property type="molecule type" value="Genomic_DNA"/>
</dbReference>
<feature type="region of interest" description="Disordered" evidence="8">
    <location>
        <begin position="137"/>
        <end position="184"/>
    </location>
</feature>
<dbReference type="Gene3D" id="3.30.160.60">
    <property type="entry name" value="Classic Zinc Finger"/>
    <property type="match status" value="2"/>
</dbReference>
<name>A0A178ZC21_9EURO</name>
<keyword evidence="4 7" id="KW-0863">Zinc-finger</keyword>
<dbReference type="Pfam" id="PF00096">
    <property type="entry name" value="zf-C2H2"/>
    <property type="match status" value="4"/>
</dbReference>
<keyword evidence="2" id="KW-0479">Metal-binding</keyword>
<dbReference type="GO" id="GO:0008270">
    <property type="term" value="F:zinc ion binding"/>
    <property type="evidence" value="ECO:0007669"/>
    <property type="project" value="UniProtKB-KW"/>
</dbReference>
<dbReference type="GeneID" id="30012214"/>
<dbReference type="Proteomes" id="UP000078343">
    <property type="component" value="Unassembled WGS sequence"/>
</dbReference>
<keyword evidence="11" id="KW-1185">Reference proteome</keyword>
<feature type="domain" description="C2H2-type" evidence="9">
    <location>
        <begin position="242"/>
        <end position="269"/>
    </location>
</feature>
<feature type="domain" description="C2H2-type" evidence="9">
    <location>
        <begin position="271"/>
        <end position="300"/>
    </location>
</feature>
<sequence length="439" mass="48376">MDMFGAPFVNYEFPSFDPAFLSPELSGNVPAYFDPSCAGSSSIDSSETLTTPFHLSIPGREPYAAAAFGIDDNEVGDLWASNCHESGTFSQSWQACYESIEGTIFQAALTPSDISHTASNFEAWSLIGPSASYFSQASPPALQDETGGNNLSTIKSGFPVQSDDQPDREPEPTPPNPPKVKRKRVKGPVVCPTCSKAFDKPYLLQGHMREHGDRYRCPRCQQTFAQAANIAMHIKKHDAGPYVCQTCTKEFVKPACYRNHIKCHNGDRQKKKCPKEGCEKTYTLAGALNRHIRSHYEDYKCSDCGKLFGRSDLRARHQAKHCANARARRQAEDSLVMGLPPAQPQLCQIHHQADEPVHAPVQLSTSTALDHESLPRHHRLGLGVEHHQSSVAASTPLSNLAATSLCAINGRLIEHLTLDHELRNLASRSRHDLLNGQPR</sequence>
<reference evidence="10 11" key="1">
    <citation type="submission" date="2016-04" db="EMBL/GenBank/DDBJ databases">
        <title>Draft genome of Fonsecaea erecta CBS 125763.</title>
        <authorList>
            <person name="Weiss V.A."/>
            <person name="Vicente V.A."/>
            <person name="Raittz R.T."/>
            <person name="Moreno L.F."/>
            <person name="De Souza E.M."/>
            <person name="Pedrosa F.O."/>
            <person name="Steffens M.B."/>
            <person name="Faoro H."/>
            <person name="Tadra-Sfeir M.Z."/>
            <person name="Najafzadeh M.J."/>
            <person name="Felipe M.S."/>
            <person name="Teixeira M."/>
            <person name="Sun J."/>
            <person name="Xi L."/>
            <person name="Gomes R."/>
            <person name="De Azevedo C.M."/>
            <person name="Salgado C.G."/>
            <person name="Da Silva M.B."/>
            <person name="Nascimento M.F."/>
            <person name="Queiroz-Telles F."/>
            <person name="Attili D.S."/>
            <person name="Gorbushina A."/>
        </authorList>
    </citation>
    <scope>NUCLEOTIDE SEQUENCE [LARGE SCALE GENOMIC DNA]</scope>
    <source>
        <strain evidence="10 11">CBS 125763</strain>
    </source>
</reference>
<keyword evidence="6" id="KW-0539">Nucleus</keyword>
<dbReference type="STRING" id="1367422.A0A178ZC21"/>
<keyword evidence="5" id="KW-0862">Zinc</keyword>
<dbReference type="InterPro" id="IPR050331">
    <property type="entry name" value="Zinc_finger"/>
</dbReference>
<evidence type="ECO:0000256" key="3">
    <source>
        <dbReference type="ARBA" id="ARBA00022737"/>
    </source>
</evidence>
<dbReference type="InterPro" id="IPR036236">
    <property type="entry name" value="Znf_C2H2_sf"/>
</dbReference>
<dbReference type="PROSITE" id="PS50157">
    <property type="entry name" value="ZINC_FINGER_C2H2_2"/>
    <property type="match status" value="5"/>
</dbReference>
<evidence type="ECO:0000313" key="10">
    <source>
        <dbReference type="EMBL" id="OAP57308.1"/>
    </source>
</evidence>
<accession>A0A178ZC21</accession>
<evidence type="ECO:0000256" key="4">
    <source>
        <dbReference type="ARBA" id="ARBA00022771"/>
    </source>
</evidence>
<gene>
    <name evidence="10" type="ORF">AYL99_08046</name>
</gene>
<dbReference type="GO" id="GO:0005634">
    <property type="term" value="C:nucleus"/>
    <property type="evidence" value="ECO:0007669"/>
    <property type="project" value="UniProtKB-SubCell"/>
</dbReference>
<dbReference type="PROSITE" id="PS00028">
    <property type="entry name" value="ZINC_FINGER_C2H2_1"/>
    <property type="match status" value="5"/>
</dbReference>
<feature type="domain" description="C2H2-type" evidence="9">
    <location>
        <begin position="189"/>
        <end position="216"/>
    </location>
</feature>
<evidence type="ECO:0000256" key="6">
    <source>
        <dbReference type="ARBA" id="ARBA00023242"/>
    </source>
</evidence>
<dbReference type="OrthoDB" id="4748970at2759"/>